<dbReference type="Proteomes" id="UP001385389">
    <property type="component" value="Chromosome"/>
</dbReference>
<dbReference type="PANTHER" id="PTHR43581">
    <property type="entry name" value="ATP/GTP PHOSPHATASE"/>
    <property type="match status" value="1"/>
</dbReference>
<dbReference type="InterPro" id="IPR038729">
    <property type="entry name" value="Rad50/SbcC_AAA"/>
</dbReference>
<evidence type="ECO:0000259" key="1">
    <source>
        <dbReference type="Pfam" id="PF13304"/>
    </source>
</evidence>
<name>A0ABZ2IZH4_9BACT</name>
<dbReference type="PANTHER" id="PTHR43581:SF2">
    <property type="entry name" value="EXCINUCLEASE ATPASE SUBUNIT"/>
    <property type="match status" value="1"/>
</dbReference>
<feature type="domain" description="ATPase AAA-type core" evidence="1">
    <location>
        <begin position="198"/>
        <end position="279"/>
    </location>
</feature>
<dbReference type="Pfam" id="PF13304">
    <property type="entry name" value="AAA_21"/>
    <property type="match status" value="1"/>
</dbReference>
<gene>
    <name evidence="3" type="ORF">V8V93_07660</name>
</gene>
<evidence type="ECO:0000259" key="2">
    <source>
        <dbReference type="Pfam" id="PF13476"/>
    </source>
</evidence>
<organism evidence="3 4">
    <name type="scientific">Pseudodesulfovibrio methanolicus</name>
    <dbReference type="NCBI Taxonomy" id="3126690"/>
    <lineage>
        <taxon>Bacteria</taxon>
        <taxon>Pseudomonadati</taxon>
        <taxon>Thermodesulfobacteriota</taxon>
        <taxon>Desulfovibrionia</taxon>
        <taxon>Desulfovibrionales</taxon>
        <taxon>Desulfovibrionaceae</taxon>
    </lineage>
</organism>
<dbReference type="InterPro" id="IPR003959">
    <property type="entry name" value="ATPase_AAA_core"/>
</dbReference>
<dbReference type="EMBL" id="CP146609">
    <property type="protein sequence ID" value="WWX24080.1"/>
    <property type="molecule type" value="Genomic_DNA"/>
</dbReference>
<proteinExistence type="predicted"/>
<dbReference type="RefSeq" id="WP_338669775.1">
    <property type="nucleotide sequence ID" value="NZ_CP146609.1"/>
</dbReference>
<dbReference type="SUPFAM" id="SSF52540">
    <property type="entry name" value="P-loop containing nucleoside triphosphate hydrolases"/>
    <property type="match status" value="1"/>
</dbReference>
<dbReference type="Pfam" id="PF13476">
    <property type="entry name" value="AAA_23"/>
    <property type="match status" value="1"/>
</dbReference>
<evidence type="ECO:0000313" key="3">
    <source>
        <dbReference type="EMBL" id="WWX24080.1"/>
    </source>
</evidence>
<dbReference type="InterPro" id="IPR027417">
    <property type="entry name" value="P-loop_NTPase"/>
</dbReference>
<keyword evidence="4" id="KW-1185">Reference proteome</keyword>
<dbReference type="InterPro" id="IPR051396">
    <property type="entry name" value="Bact_Antivir_Def_Nuclease"/>
</dbReference>
<dbReference type="Gene3D" id="3.40.50.300">
    <property type="entry name" value="P-loop containing nucleotide triphosphate hydrolases"/>
    <property type="match status" value="2"/>
</dbReference>
<evidence type="ECO:0000313" key="4">
    <source>
        <dbReference type="Proteomes" id="UP001385389"/>
    </source>
</evidence>
<accession>A0ABZ2IZH4</accession>
<sequence length="492" mass="55150">MEQQNRSEIRQSEIADLLDKVKKHSFGKYLLKTSMSKIRGFCGEDIVFDFPVTALIGPNGSGKSSVLGAAACAYKIIKPGMFFPKSAIGDDSMSGWRAEYELIDKETNPRQLIRRNSNFKKAKWVRRDVAERPVLFFGIERTVPAGEKPRFKKLMRSTYRHTGVLENLSPAVAVQVSHILGKEVSEFLVASIGQNDDFLVGNHNGNEFSEFHFGAGESSIIRMVKEIESAPNNALLLIEEIENGLHPIATRCMVEYLIDVAKRKGIQSIFTTHSNDALMSLPNEAIWSCANGKLKQGKLDVESLRAVSGKIDKDVAIFVEDEFAKEWVATILRNGLRQSFERIGIYAVGGDGNAFSTHLHHRQDPSVESKSLCIVDGDSAVNEDVDEWIFRLAGEQPERTIYQYILDNVDEHAAVLAVSLHKSPDEQAYVVESIRKIMLSNRDPHLLFTQLGIELGFVAESIVRSAFLTLWARENKDFCSQLCDFVRRRLPA</sequence>
<feature type="domain" description="Rad50/SbcC-type AAA" evidence="2">
    <location>
        <begin position="34"/>
        <end position="68"/>
    </location>
</feature>
<protein>
    <submittedName>
        <fullName evidence="3">AAA family ATPase</fullName>
    </submittedName>
</protein>
<reference evidence="3 4" key="1">
    <citation type="submission" date="2024-03" db="EMBL/GenBank/DDBJ databases">
        <title>Phenotype and Genome Characterization of a Sulfate-Reducing Bacterium Pseudodesulfovibrio sp. strain 5S69, isolated from Petroleum Reservoir in Tatarstan (Russia).</title>
        <authorList>
            <person name="Bidzhieva S.K."/>
            <person name="Kadnikov V."/>
            <person name="Tourova T.P."/>
            <person name="Samigullina S.R."/>
            <person name="Sokolova D.S."/>
            <person name="Poltaraus A.B."/>
            <person name="Avtukh A.N."/>
            <person name="Tereshina V.M."/>
            <person name="Mardanov A.V."/>
            <person name="Nazina T.N."/>
        </authorList>
    </citation>
    <scope>NUCLEOTIDE SEQUENCE [LARGE SCALE GENOMIC DNA]</scope>
    <source>
        <strain evidence="3 4">5S69</strain>
    </source>
</reference>